<comment type="cofactor">
    <cofactor evidence="5">
        <name>Ca(2+)</name>
        <dbReference type="ChEBI" id="CHEBI:29108"/>
    </cofactor>
    <text evidence="5">Binds 1 Ca(2+) ion per dimer.</text>
</comment>
<dbReference type="MEROPS" id="S45.003"/>
<evidence type="ECO:0000256" key="1">
    <source>
        <dbReference type="ARBA" id="ARBA00006586"/>
    </source>
</evidence>
<evidence type="ECO:0000313" key="7">
    <source>
        <dbReference type="Proteomes" id="UP000011717"/>
    </source>
</evidence>
<feature type="binding site" evidence="5">
    <location>
        <position position="332"/>
    </location>
    <ligand>
        <name>Ca(2+)</name>
        <dbReference type="ChEBI" id="CHEBI:29108"/>
    </ligand>
</feature>
<dbReference type="Gene3D" id="2.30.120.10">
    <property type="match status" value="1"/>
</dbReference>
<dbReference type="Proteomes" id="UP000011717">
    <property type="component" value="Unassembled WGS sequence"/>
</dbReference>
<dbReference type="PANTHER" id="PTHR34218">
    <property type="entry name" value="PEPTIDASE S45 PENICILLIN AMIDASE"/>
    <property type="match status" value="1"/>
</dbReference>
<keyword evidence="7" id="KW-1185">Reference proteome</keyword>
<keyword evidence="3" id="KW-0865">Zymogen</keyword>
<evidence type="ECO:0000256" key="3">
    <source>
        <dbReference type="ARBA" id="ARBA00023145"/>
    </source>
</evidence>
<feature type="binding site" evidence="5">
    <location>
        <position position="182"/>
    </location>
    <ligand>
        <name>Ca(2+)</name>
        <dbReference type="ChEBI" id="CHEBI:29108"/>
    </ligand>
</feature>
<keyword evidence="2" id="KW-0378">Hydrolase</keyword>
<dbReference type="SUPFAM" id="SSF56235">
    <property type="entry name" value="N-terminal nucleophile aminohydrolases (Ntn hydrolases)"/>
    <property type="match status" value="1"/>
</dbReference>
<dbReference type="Pfam" id="PF01804">
    <property type="entry name" value="Penicil_amidase"/>
    <property type="match status" value="1"/>
</dbReference>
<dbReference type="Gene3D" id="3.60.20.10">
    <property type="entry name" value="Glutamine Phosphoribosylpyrophosphate, subunit 1, domain 1"/>
    <property type="match status" value="1"/>
</dbReference>
<dbReference type="GO" id="GO:0046872">
    <property type="term" value="F:metal ion binding"/>
    <property type="evidence" value="ECO:0007669"/>
    <property type="project" value="UniProtKB-KW"/>
</dbReference>
<evidence type="ECO:0000256" key="4">
    <source>
        <dbReference type="PIRSR" id="PIRSR001227-1"/>
    </source>
</evidence>
<keyword evidence="5" id="KW-0479">Metal-binding</keyword>
<evidence type="ECO:0000256" key="5">
    <source>
        <dbReference type="PIRSR" id="PIRSR001227-2"/>
    </source>
</evidence>
<name>M2U6Y4_9SPHN</name>
<dbReference type="GO" id="GO:0017000">
    <property type="term" value="P:antibiotic biosynthetic process"/>
    <property type="evidence" value="ECO:0007669"/>
    <property type="project" value="InterPro"/>
</dbReference>
<feature type="active site" description="Nucleophile" evidence="4">
    <location>
        <position position="260"/>
    </location>
</feature>
<dbReference type="PATRIC" id="fig|1234595.3.peg.747"/>
<dbReference type="EMBL" id="AMRV01000002">
    <property type="protein sequence ID" value="EMD83777.1"/>
    <property type="molecule type" value="Genomic_DNA"/>
</dbReference>
<dbReference type="RefSeq" id="WP_008600242.1">
    <property type="nucleotide sequence ID" value="NZ_AMRV01000002.1"/>
</dbReference>
<gene>
    <name evidence="6" type="ORF">C725_0749</name>
</gene>
<dbReference type="PIRSF" id="PIRSF001227">
    <property type="entry name" value="Pen_acylase"/>
    <property type="match status" value="1"/>
</dbReference>
<dbReference type="InterPro" id="IPR014395">
    <property type="entry name" value="Pen/GL7ACA/AHL_acylase"/>
</dbReference>
<proteinExistence type="inferred from homology"/>
<keyword evidence="5" id="KW-0106">Calcium</keyword>
<comment type="similarity">
    <text evidence="1">Belongs to the peptidase S45 family.</text>
</comment>
<protein>
    <submittedName>
        <fullName evidence="6">Penicillin acylase</fullName>
    </submittedName>
</protein>
<reference evidence="6 7" key="1">
    <citation type="journal article" date="2013" name="Genome Announc.">
        <title>Draft Genome Sequence of Strain JLT2015T, Belonging to the Family Sphingomonadaceae of the Alphaproteobacteria.</title>
        <authorList>
            <person name="Tang K."/>
            <person name="Liu K."/>
            <person name="Li S."/>
            <person name="Jiao N."/>
        </authorList>
    </citation>
    <scope>NUCLEOTIDE SEQUENCE [LARGE SCALE GENOMIC DNA]</scope>
    <source>
        <strain evidence="6 7">JLT2015</strain>
    </source>
</reference>
<dbReference type="InterPro" id="IPR002692">
    <property type="entry name" value="S45"/>
</dbReference>
<evidence type="ECO:0000256" key="2">
    <source>
        <dbReference type="ARBA" id="ARBA00022801"/>
    </source>
</evidence>
<comment type="caution">
    <text evidence="6">The sequence shown here is derived from an EMBL/GenBank/DDBJ whole genome shotgun (WGS) entry which is preliminary data.</text>
</comment>
<dbReference type="InterPro" id="IPR029055">
    <property type="entry name" value="Ntn_hydrolases_N"/>
</dbReference>
<dbReference type="CDD" id="cd03747">
    <property type="entry name" value="Ntn_PGA_like"/>
    <property type="match status" value="1"/>
</dbReference>
<dbReference type="AlphaFoldDB" id="M2U6Y4"/>
<dbReference type="InterPro" id="IPR043147">
    <property type="entry name" value="Penicillin_amidase_A-knob"/>
</dbReference>
<accession>M2U6Y4</accession>
<dbReference type="InterPro" id="IPR043146">
    <property type="entry name" value="Penicillin_amidase_N_B-knob"/>
</dbReference>
<dbReference type="PANTHER" id="PTHR34218:SF4">
    <property type="entry name" value="ACYL-HOMOSERINE LACTONE ACYLASE QUIP"/>
    <property type="match status" value="1"/>
</dbReference>
<dbReference type="GO" id="GO:0016811">
    <property type="term" value="F:hydrolase activity, acting on carbon-nitrogen (but not peptide) bonds, in linear amides"/>
    <property type="evidence" value="ECO:0007669"/>
    <property type="project" value="InterPro"/>
</dbReference>
<sequence>MLDRRSFFIGTAAVLSALPELARAQGDVVRSRKTVPGAAATIEIIDDEWGIPHIRAQSKPDAFFGQGYVVARDRMFQIDFGHRARMGRLAEAFGEGFADRDELARLFFYQGDVDAALAQVPADVLACTEAYVAGVNARVAEVESDPALLPLEYRILGLSPLRWTLRDLVVARGASIGNMDDEIRRARLAALDLLELDALTTPLRPKWTLSIPDGLDTAAVSEADLGVLRASRRGLPFADSVPATDADRRAFDLERDQAGSNAWTVAGSRTATGRPILANDPHLGIGSFSPRHIAHMTAPGLDVMGGGAPGLPGIMQGHTDYFAFGRTNFHIDQQDLFILETHPDDPERYRHAGGWKSFDRVEETIPVAGGTPRQVVHRYSVQGPVVSHDPARRRASSVASVGMMDGPGGIFAMVAINLAPDWEGLKTAFELHPSPTNFHYADRDGNHGWQVIGYAPLRRQGDGLTPVPGDGRYDWTGRIKYDQLPSAYNPPAGWFASANQNNIPEDYPFEAHPLAFSFRDPYRYDRVSEVLESQTRHSIADSVALQHDVLSTPARQLAAMMPAAAPGDAGRAATMLRAWDGRIAGNSGAAALHEILWKELDRRLREAVVPARAGELIESLSPSVLLGFLAHPDARLGRDPAAARDALLQGALERAWAEAVRLMGDDPAAWRWDTLHRVEIKHPLSDIPAIAAAFPVIEGGGSGGDAYTPMARWVPSSSYHVGGGASYLMVVDVGEWDNSVMLLLPGQSGDPRSPHYDDFYAPWIEGRMQPMTFSAAKVDASARSRTTLTPGAPD</sequence>
<dbReference type="Gene3D" id="1.10.439.10">
    <property type="entry name" value="Penicillin Amidohydrolase, domain 1"/>
    <property type="match status" value="1"/>
</dbReference>
<dbReference type="InterPro" id="IPR023343">
    <property type="entry name" value="Penicillin_amidase_dom1"/>
</dbReference>
<feature type="binding site" evidence="5">
    <location>
        <position position="335"/>
    </location>
    <ligand>
        <name>Ca(2+)</name>
        <dbReference type="ChEBI" id="CHEBI:29108"/>
    </ligand>
</feature>
<dbReference type="Gene3D" id="1.10.1400.10">
    <property type="match status" value="1"/>
</dbReference>
<organism evidence="6 7">
    <name type="scientific">Pacificimonas flava</name>
    <dbReference type="NCBI Taxonomy" id="1234595"/>
    <lineage>
        <taxon>Bacteria</taxon>
        <taxon>Pseudomonadati</taxon>
        <taxon>Pseudomonadota</taxon>
        <taxon>Alphaproteobacteria</taxon>
        <taxon>Sphingomonadales</taxon>
        <taxon>Sphingosinicellaceae</taxon>
        <taxon>Pacificimonas</taxon>
    </lineage>
</organism>
<evidence type="ECO:0000313" key="6">
    <source>
        <dbReference type="EMBL" id="EMD83777.1"/>
    </source>
</evidence>